<accession>A0A8X7UFM3</accession>
<evidence type="ECO:0000313" key="2">
    <source>
        <dbReference type="EMBL" id="KAG2277905.1"/>
    </source>
</evidence>
<sequence>MFQTEEPSLWRLRSTEEQQWPSEELTSGPPVVFMAVLETKPFKPSEDPAETSMNGSAARTMNALKLGSPERMSGSEEGNMGGSSVSGLEEKVMTADLRSSGVEDDDSQIQMLKTAKKKREYVITQTELRARRLWPWASPASRYTKIEAQSQELFFDAGKASGRRRRDLGSDVLLLPSSALSASIHAIVFLFGGPLVDDSLKRTSLAVRRRVLCLCSGSWATGSTKSWSSHHSFSVPIIFNHRAPPLCRSYFLGLTAAKLSTVEVNLASSPPSPPSLVLGFGRVSLSARVSTPEFHHSRTSLLWTISTRSRPTSHQCFYGAKLHRLNCCLLVTTGPIVVQECCFARFTHDYFTAASRSHYAVSSIDGSSQSRICGLFDLLVVRTIVQECGFVRFINYITAAPPSQYAVSSIDGSSHSQLRDLQIGIVARKPNHPEAFYLLSDVCSHMIWLNKCDDCMLRSLSVTNYWTRHGNVEFRGLDPIKSSALSSNFILRASLEAKLELEIHLVSSNHLFSYKRQCR</sequence>
<evidence type="ECO:0000313" key="3">
    <source>
        <dbReference type="Proteomes" id="UP000886595"/>
    </source>
</evidence>
<dbReference type="Proteomes" id="UP000886595">
    <property type="component" value="Unassembled WGS sequence"/>
</dbReference>
<comment type="caution">
    <text evidence="2">The sequence shown here is derived from an EMBL/GenBank/DDBJ whole genome shotgun (WGS) entry which is preliminary data.</text>
</comment>
<gene>
    <name evidence="2" type="ORF">Bca52824_060460</name>
</gene>
<keyword evidence="3" id="KW-1185">Reference proteome</keyword>
<feature type="region of interest" description="Disordered" evidence="1">
    <location>
        <begin position="68"/>
        <end position="88"/>
    </location>
</feature>
<name>A0A8X7UFM3_BRACI</name>
<feature type="region of interest" description="Disordered" evidence="1">
    <location>
        <begin position="1"/>
        <end position="27"/>
    </location>
</feature>
<proteinExistence type="predicted"/>
<evidence type="ECO:0000256" key="1">
    <source>
        <dbReference type="SAM" id="MobiDB-lite"/>
    </source>
</evidence>
<dbReference type="AlphaFoldDB" id="A0A8X7UFM3"/>
<reference evidence="2 3" key="1">
    <citation type="submission" date="2020-02" db="EMBL/GenBank/DDBJ databases">
        <authorList>
            <person name="Ma Q."/>
            <person name="Huang Y."/>
            <person name="Song X."/>
            <person name="Pei D."/>
        </authorList>
    </citation>
    <scope>NUCLEOTIDE SEQUENCE [LARGE SCALE GENOMIC DNA]</scope>
    <source>
        <strain evidence="2">Sxm20200214</strain>
        <tissue evidence="2">Leaf</tissue>
    </source>
</reference>
<feature type="compositionally biased region" description="Low complexity" evidence="1">
    <location>
        <begin position="75"/>
        <end position="87"/>
    </location>
</feature>
<dbReference type="EMBL" id="JAAMPC010000012">
    <property type="protein sequence ID" value="KAG2277905.1"/>
    <property type="molecule type" value="Genomic_DNA"/>
</dbReference>
<organism evidence="2 3">
    <name type="scientific">Brassica carinata</name>
    <name type="common">Ethiopian mustard</name>
    <name type="synonym">Abyssinian cabbage</name>
    <dbReference type="NCBI Taxonomy" id="52824"/>
    <lineage>
        <taxon>Eukaryota</taxon>
        <taxon>Viridiplantae</taxon>
        <taxon>Streptophyta</taxon>
        <taxon>Embryophyta</taxon>
        <taxon>Tracheophyta</taxon>
        <taxon>Spermatophyta</taxon>
        <taxon>Magnoliopsida</taxon>
        <taxon>eudicotyledons</taxon>
        <taxon>Gunneridae</taxon>
        <taxon>Pentapetalae</taxon>
        <taxon>rosids</taxon>
        <taxon>malvids</taxon>
        <taxon>Brassicales</taxon>
        <taxon>Brassicaceae</taxon>
        <taxon>Brassiceae</taxon>
        <taxon>Brassica</taxon>
    </lineage>
</organism>
<protein>
    <submittedName>
        <fullName evidence="2">Uncharacterized protein</fullName>
    </submittedName>
</protein>